<evidence type="ECO:0000313" key="1">
    <source>
        <dbReference type="EMBL" id="STO09623.1"/>
    </source>
</evidence>
<dbReference type="OrthoDB" id="2621377at2"/>
<accession>A0A377FZ85</accession>
<reference evidence="1 2" key="1">
    <citation type="submission" date="2018-06" db="EMBL/GenBank/DDBJ databases">
        <authorList>
            <consortium name="Pathogen Informatics"/>
            <person name="Doyle S."/>
        </authorList>
    </citation>
    <scope>NUCLEOTIDE SEQUENCE [LARGE SCALE GENOMIC DNA]</scope>
    <source>
        <strain evidence="1 2">NCTC13163</strain>
    </source>
</reference>
<proteinExistence type="predicted"/>
<dbReference type="STRING" id="1397694.GCA_000702585_00483"/>
<gene>
    <name evidence="1" type="ORF">NCTC13163_03061</name>
</gene>
<organism evidence="1 2">
    <name type="scientific">Exiguobacterium aurantiacum</name>
    <dbReference type="NCBI Taxonomy" id="33987"/>
    <lineage>
        <taxon>Bacteria</taxon>
        <taxon>Bacillati</taxon>
        <taxon>Bacillota</taxon>
        <taxon>Bacilli</taxon>
        <taxon>Bacillales</taxon>
        <taxon>Bacillales Family XII. Incertae Sedis</taxon>
        <taxon>Exiguobacterium</taxon>
    </lineage>
</organism>
<dbReference type="Proteomes" id="UP000254060">
    <property type="component" value="Unassembled WGS sequence"/>
</dbReference>
<dbReference type="EMBL" id="UGGP01000001">
    <property type="protein sequence ID" value="STO09623.1"/>
    <property type="molecule type" value="Genomic_DNA"/>
</dbReference>
<dbReference type="RefSeq" id="WP_029333982.1">
    <property type="nucleotide sequence ID" value="NZ_UGGP01000001.1"/>
</dbReference>
<protein>
    <submittedName>
        <fullName evidence="1">Uncharacterized protein</fullName>
    </submittedName>
</protein>
<name>A0A377FZ85_9BACL</name>
<dbReference type="AlphaFoldDB" id="A0A377FZ85"/>
<sequence>MGEQISIELTIDSLTYDTQIIGNIAFVINSYDYFPGQSWSDFVAIVLNWWIDSCRALVFAPLHESYSFSFMDGPVKVVARKVSETEAELFYVGRDARHALMGTVSIEELRLALIKVTYQLLNAIDRNGWENEEAETLRYTVKSIESI</sequence>
<evidence type="ECO:0000313" key="2">
    <source>
        <dbReference type="Proteomes" id="UP000254060"/>
    </source>
</evidence>